<feature type="transmembrane region" description="Helical" evidence="1">
    <location>
        <begin position="210"/>
        <end position="230"/>
    </location>
</feature>
<feature type="transmembrane region" description="Helical" evidence="1">
    <location>
        <begin position="94"/>
        <end position="127"/>
    </location>
</feature>
<feature type="transmembrane region" description="Helical" evidence="1">
    <location>
        <begin position="148"/>
        <end position="164"/>
    </location>
</feature>
<feature type="transmembrane region" description="Helical" evidence="1">
    <location>
        <begin position="20"/>
        <end position="44"/>
    </location>
</feature>
<feature type="transmembrane region" description="Helical" evidence="1">
    <location>
        <begin position="236"/>
        <end position="258"/>
    </location>
</feature>
<keyword evidence="1" id="KW-0472">Membrane</keyword>
<dbReference type="RefSeq" id="WP_253648659.1">
    <property type="nucleotide sequence ID" value="NZ_BAAAMO010000006.1"/>
</dbReference>
<keyword evidence="1" id="KW-0812">Transmembrane</keyword>
<gene>
    <name evidence="2" type="ORF">ACFQ04_14655</name>
</gene>
<keyword evidence="1" id="KW-1133">Transmembrane helix</keyword>
<dbReference type="EMBL" id="JBHTIL010000002">
    <property type="protein sequence ID" value="MFD0926977.1"/>
    <property type="molecule type" value="Genomic_DNA"/>
</dbReference>
<feature type="transmembrane region" description="Helical" evidence="1">
    <location>
        <begin position="367"/>
        <end position="386"/>
    </location>
</feature>
<feature type="transmembrane region" description="Helical" evidence="1">
    <location>
        <begin position="56"/>
        <end position="74"/>
    </location>
</feature>
<accession>A0ABW3GA67</accession>
<evidence type="ECO:0000313" key="3">
    <source>
        <dbReference type="Proteomes" id="UP001597068"/>
    </source>
</evidence>
<proteinExistence type="predicted"/>
<evidence type="ECO:0000256" key="1">
    <source>
        <dbReference type="SAM" id="Phobius"/>
    </source>
</evidence>
<comment type="caution">
    <text evidence="2">The sequence shown here is derived from an EMBL/GenBank/DDBJ whole genome shotgun (WGS) entry which is preliminary data.</text>
</comment>
<evidence type="ECO:0000313" key="2">
    <source>
        <dbReference type="EMBL" id="MFD0926977.1"/>
    </source>
</evidence>
<keyword evidence="3" id="KW-1185">Reference proteome</keyword>
<feature type="transmembrane region" description="Helical" evidence="1">
    <location>
        <begin position="170"/>
        <end position="190"/>
    </location>
</feature>
<sequence>MSEEPLATTTASASASKSNLMTTAVAVLWLYGGRGVGMLWTVVLLSQLGVADYGKYGMAFALAAVIGPPLDNPYVVRSMRESEERFVTERVSRFLMGLTLVASGTAVVGVSYIAWFGLTVAGGEIAYKSYSSRFARDGKADRVWRLDSIRQVVSVGLACIYLFGTDHPTLLGASALYVAPYYVILVLAAIEARGHRPSLPGPPRLTAALVGEMLGTALYLQGDVLLLGFLTNSTTAGYYTLCWTVAAALAAVGQSFGMTYHEPLRLSGGRLSSGPPPRLTLIIGGASTAAVALFAVALLISPAPTELAVAMLIISLFTGMRTMISILQVILYAQRRDIMRLAANLGLVPVKLGAVAALAPIGAVGASIASVGADAILLGIYGWAIYRRPLR</sequence>
<organism evidence="2 3">
    <name type="scientific">Williamsia deligens</name>
    <dbReference type="NCBI Taxonomy" id="321325"/>
    <lineage>
        <taxon>Bacteria</taxon>
        <taxon>Bacillati</taxon>
        <taxon>Actinomycetota</taxon>
        <taxon>Actinomycetes</taxon>
        <taxon>Mycobacteriales</taxon>
        <taxon>Nocardiaceae</taxon>
        <taxon>Williamsia</taxon>
    </lineage>
</organism>
<feature type="transmembrane region" description="Helical" evidence="1">
    <location>
        <begin position="307"/>
        <end position="329"/>
    </location>
</feature>
<name>A0ABW3GA67_9NOCA</name>
<feature type="transmembrane region" description="Helical" evidence="1">
    <location>
        <begin position="279"/>
        <end position="301"/>
    </location>
</feature>
<dbReference type="Proteomes" id="UP001597068">
    <property type="component" value="Unassembled WGS sequence"/>
</dbReference>
<protein>
    <submittedName>
        <fullName evidence="2">Lipopolysaccharide biosynthesis protein</fullName>
    </submittedName>
</protein>
<reference evidence="3" key="1">
    <citation type="journal article" date="2019" name="Int. J. Syst. Evol. Microbiol.">
        <title>The Global Catalogue of Microorganisms (GCM) 10K type strain sequencing project: providing services to taxonomists for standard genome sequencing and annotation.</title>
        <authorList>
            <consortium name="The Broad Institute Genomics Platform"/>
            <consortium name="The Broad Institute Genome Sequencing Center for Infectious Disease"/>
            <person name="Wu L."/>
            <person name="Ma J."/>
        </authorList>
    </citation>
    <scope>NUCLEOTIDE SEQUENCE [LARGE SCALE GENOMIC DNA]</scope>
    <source>
        <strain evidence="3">CCUG 50873</strain>
    </source>
</reference>